<protein>
    <submittedName>
        <fullName evidence="1">Uncharacterized protein</fullName>
    </submittedName>
</protein>
<evidence type="ECO:0000313" key="2">
    <source>
        <dbReference type="Proteomes" id="UP000310108"/>
    </source>
</evidence>
<evidence type="ECO:0000313" key="1">
    <source>
        <dbReference type="EMBL" id="TKW57942.1"/>
    </source>
</evidence>
<sequence length="258" mass="28906">MDRWAKTLSGFLTSQWRFQKTPHNLSKAVDSTIQSAPNDPYELFFIHGQFQGWVAFVLNPPPPTSELSQEELVRIAKTLAGVKPHESVHQAMLQMETKRRRLDDGIAVKNSARSNVVPTMDYQTPLEPSPPLGAVQHVAHHQRDAEEPTTFVHATIPGLVHVFPEYLSEGITKISIGIQYYAAIQMKFPRNPMHQNYCEMIITVESNTVEHIASVLFGALVQITAFGRELLLPSGARLCGKTIVTYGDMSAARDLFWL</sequence>
<dbReference type="AlphaFoldDB" id="A0A4U6XQ82"/>
<keyword evidence="2" id="KW-1185">Reference proteome</keyword>
<dbReference type="OrthoDB" id="3499148at2759"/>
<accession>A0A4U6XQ82</accession>
<dbReference type="EMBL" id="PJEX01000032">
    <property type="protein sequence ID" value="TKW57942.1"/>
    <property type="molecule type" value="Genomic_DNA"/>
</dbReference>
<name>A0A4U6XQ82_9PEZI</name>
<organism evidence="1 2">
    <name type="scientific">Colletotrichum tanaceti</name>
    <dbReference type="NCBI Taxonomy" id="1306861"/>
    <lineage>
        <taxon>Eukaryota</taxon>
        <taxon>Fungi</taxon>
        <taxon>Dikarya</taxon>
        <taxon>Ascomycota</taxon>
        <taxon>Pezizomycotina</taxon>
        <taxon>Sordariomycetes</taxon>
        <taxon>Hypocreomycetidae</taxon>
        <taxon>Glomerellales</taxon>
        <taxon>Glomerellaceae</taxon>
        <taxon>Colletotrichum</taxon>
        <taxon>Colletotrichum destructivum species complex</taxon>
    </lineage>
</organism>
<comment type="caution">
    <text evidence="1">The sequence shown here is derived from an EMBL/GenBank/DDBJ whole genome shotgun (WGS) entry which is preliminary data.</text>
</comment>
<gene>
    <name evidence="1" type="ORF">CTA1_3062</name>
</gene>
<reference evidence="1 2" key="1">
    <citation type="journal article" date="2019" name="PLoS ONE">
        <title>Comparative genome analysis indicates high evolutionary potential of pathogenicity genes in Colletotrichum tanaceti.</title>
        <authorList>
            <person name="Lelwala R.V."/>
            <person name="Korhonen P.K."/>
            <person name="Young N.D."/>
            <person name="Scott J.B."/>
            <person name="Ades P.A."/>
            <person name="Gasser R.B."/>
            <person name="Taylor P.W.J."/>
        </authorList>
    </citation>
    <scope>NUCLEOTIDE SEQUENCE [LARGE SCALE GENOMIC DNA]</scope>
    <source>
        <strain evidence="1">BRIP57314</strain>
    </source>
</reference>
<dbReference type="Proteomes" id="UP000310108">
    <property type="component" value="Unassembled WGS sequence"/>
</dbReference>
<proteinExistence type="predicted"/>